<protein>
    <submittedName>
        <fullName evidence="2">Uncharacterized protein</fullName>
    </submittedName>
</protein>
<dbReference type="EMBL" id="QANS01000003">
    <property type="protein sequence ID" value="PTU31386.1"/>
    <property type="molecule type" value="Genomic_DNA"/>
</dbReference>
<reference evidence="2 3" key="1">
    <citation type="submission" date="2018-04" db="EMBL/GenBank/DDBJ databases">
        <title>Novel species isolated from glacier.</title>
        <authorList>
            <person name="Liu Q."/>
            <person name="Xin Y.-H."/>
        </authorList>
    </citation>
    <scope>NUCLEOTIDE SEQUENCE [LARGE SCALE GENOMIC DNA]</scope>
    <source>
        <strain evidence="2 3">GT1R17</strain>
    </source>
</reference>
<proteinExistence type="predicted"/>
<gene>
    <name evidence="2" type="ORF">CJD38_08570</name>
</gene>
<keyword evidence="3" id="KW-1185">Reference proteome</keyword>
<evidence type="ECO:0000256" key="1">
    <source>
        <dbReference type="SAM" id="MobiDB-lite"/>
    </source>
</evidence>
<evidence type="ECO:0000313" key="2">
    <source>
        <dbReference type="EMBL" id="PTU31386.1"/>
    </source>
</evidence>
<comment type="caution">
    <text evidence="2">The sequence shown here is derived from an EMBL/GenBank/DDBJ whole genome shotgun (WGS) entry which is preliminary data.</text>
</comment>
<name>A0A2T5MFP8_9GAMM</name>
<dbReference type="Proteomes" id="UP000244248">
    <property type="component" value="Unassembled WGS sequence"/>
</dbReference>
<feature type="compositionally biased region" description="Acidic residues" evidence="1">
    <location>
        <begin position="136"/>
        <end position="150"/>
    </location>
</feature>
<evidence type="ECO:0000313" key="3">
    <source>
        <dbReference type="Proteomes" id="UP000244248"/>
    </source>
</evidence>
<dbReference type="AlphaFoldDB" id="A0A2T5MFP8"/>
<sequence length="150" mass="16833">MLKPYKRGVNVATKSILDSALNGGRASRNGDLVIVAMPNQGFVTTAQEYQIVMSWARSKQSNGLPHKDRAMMLERFETLIPRNNSGLAARGNRKVLKRMVDDMEQLGMMLEDWTIPRDLDDDGMKPRKKIVAADGTETEVDDDQQPEEKA</sequence>
<organism evidence="2 3">
    <name type="scientific">Stenotrophobium rhamnosiphilum</name>
    <dbReference type="NCBI Taxonomy" id="2029166"/>
    <lineage>
        <taxon>Bacteria</taxon>
        <taxon>Pseudomonadati</taxon>
        <taxon>Pseudomonadota</taxon>
        <taxon>Gammaproteobacteria</taxon>
        <taxon>Nevskiales</taxon>
        <taxon>Nevskiaceae</taxon>
        <taxon>Stenotrophobium</taxon>
    </lineage>
</organism>
<feature type="region of interest" description="Disordered" evidence="1">
    <location>
        <begin position="117"/>
        <end position="150"/>
    </location>
</feature>
<accession>A0A2T5MFP8</accession>